<dbReference type="AlphaFoldDB" id="A0A4R5CJJ9"/>
<dbReference type="EMBL" id="SMKU01000002">
    <property type="protein sequence ID" value="TDD97592.1"/>
    <property type="molecule type" value="Genomic_DNA"/>
</dbReference>
<name>A0A4R5CJJ9_9ACTN</name>
<gene>
    <name evidence="2" type="ORF">E1298_00755</name>
</gene>
<proteinExistence type="predicted"/>
<feature type="coiled-coil region" evidence="1">
    <location>
        <begin position="40"/>
        <end position="74"/>
    </location>
</feature>
<dbReference type="OrthoDB" id="4242277at2"/>
<accession>A0A4R5CJJ9</accession>
<reference evidence="2 3" key="1">
    <citation type="submission" date="2019-03" db="EMBL/GenBank/DDBJ databases">
        <title>Draft genome sequences of novel Actinobacteria.</title>
        <authorList>
            <person name="Sahin N."/>
            <person name="Ay H."/>
            <person name="Saygin H."/>
        </authorList>
    </citation>
    <scope>NUCLEOTIDE SEQUENCE [LARGE SCALE GENOMIC DNA]</scope>
    <source>
        <strain evidence="2 3">H3C3</strain>
    </source>
</reference>
<organism evidence="2 3">
    <name type="scientific">Actinomadura rubrisoli</name>
    <dbReference type="NCBI Taxonomy" id="2530368"/>
    <lineage>
        <taxon>Bacteria</taxon>
        <taxon>Bacillati</taxon>
        <taxon>Actinomycetota</taxon>
        <taxon>Actinomycetes</taxon>
        <taxon>Streptosporangiales</taxon>
        <taxon>Thermomonosporaceae</taxon>
        <taxon>Actinomadura</taxon>
    </lineage>
</organism>
<evidence type="ECO:0000256" key="1">
    <source>
        <dbReference type="SAM" id="Coils"/>
    </source>
</evidence>
<dbReference type="RefSeq" id="WP_131888754.1">
    <property type="nucleotide sequence ID" value="NZ_SMKU01000002.1"/>
</dbReference>
<sequence>MTTSRELRCTWIAPSEDPDARLLVPGCMERVQDWDADCTCKSSAEELDELEARVAELEQQLDAQRDRYSSLHSADFREWRKQKAAVRKANDMHGTEIPS</sequence>
<protein>
    <submittedName>
        <fullName evidence="2">Uncharacterized protein</fullName>
    </submittedName>
</protein>
<comment type="caution">
    <text evidence="2">The sequence shown here is derived from an EMBL/GenBank/DDBJ whole genome shotgun (WGS) entry which is preliminary data.</text>
</comment>
<evidence type="ECO:0000313" key="3">
    <source>
        <dbReference type="Proteomes" id="UP000294513"/>
    </source>
</evidence>
<keyword evidence="3" id="KW-1185">Reference proteome</keyword>
<dbReference type="Proteomes" id="UP000294513">
    <property type="component" value="Unassembled WGS sequence"/>
</dbReference>
<evidence type="ECO:0000313" key="2">
    <source>
        <dbReference type="EMBL" id="TDD97592.1"/>
    </source>
</evidence>
<keyword evidence="1" id="KW-0175">Coiled coil</keyword>